<gene>
    <name evidence="3" type="ORF">NN4_49620</name>
</gene>
<dbReference type="PANTHER" id="PTHR33164:SF104">
    <property type="entry name" value="TRANSCRIPTIONAL REGULATORY PROTEIN"/>
    <property type="match status" value="1"/>
</dbReference>
<name>A0A511MIF9_9NOCA</name>
<organism evidence="3 4">
    <name type="scientific">Nocardia ninae NBRC 108245</name>
    <dbReference type="NCBI Taxonomy" id="1210091"/>
    <lineage>
        <taxon>Bacteria</taxon>
        <taxon>Bacillati</taxon>
        <taxon>Actinomycetota</taxon>
        <taxon>Actinomycetes</taxon>
        <taxon>Mycobacteriales</taxon>
        <taxon>Nocardiaceae</taxon>
        <taxon>Nocardia</taxon>
    </lineage>
</organism>
<proteinExistence type="predicted"/>
<dbReference type="GO" id="GO:0006950">
    <property type="term" value="P:response to stress"/>
    <property type="evidence" value="ECO:0007669"/>
    <property type="project" value="TreeGrafter"/>
</dbReference>
<evidence type="ECO:0000256" key="1">
    <source>
        <dbReference type="SAM" id="MobiDB-lite"/>
    </source>
</evidence>
<comment type="caution">
    <text evidence="3">The sequence shown here is derived from an EMBL/GenBank/DDBJ whole genome shotgun (WGS) entry which is preliminary data.</text>
</comment>
<dbReference type="EMBL" id="BJXA01000036">
    <property type="protein sequence ID" value="GEM40443.1"/>
    <property type="molecule type" value="Genomic_DNA"/>
</dbReference>
<protein>
    <recommendedName>
        <fullName evidence="2">HTH marR-type domain-containing protein</fullName>
    </recommendedName>
</protein>
<dbReference type="GO" id="GO:0003700">
    <property type="term" value="F:DNA-binding transcription factor activity"/>
    <property type="evidence" value="ECO:0007669"/>
    <property type="project" value="InterPro"/>
</dbReference>
<dbReference type="Proteomes" id="UP000321424">
    <property type="component" value="Unassembled WGS sequence"/>
</dbReference>
<dbReference type="Gene3D" id="1.10.10.10">
    <property type="entry name" value="Winged helix-like DNA-binding domain superfamily/Winged helix DNA-binding domain"/>
    <property type="match status" value="1"/>
</dbReference>
<reference evidence="3 4" key="1">
    <citation type="submission" date="2019-07" db="EMBL/GenBank/DDBJ databases">
        <title>Whole genome shotgun sequence of Nocardia ninae NBRC 108245.</title>
        <authorList>
            <person name="Hosoyama A."/>
            <person name="Uohara A."/>
            <person name="Ohji S."/>
            <person name="Ichikawa N."/>
        </authorList>
    </citation>
    <scope>NUCLEOTIDE SEQUENCE [LARGE SCALE GENOMIC DNA]</scope>
    <source>
        <strain evidence="3 4">NBRC 108245</strain>
    </source>
</reference>
<dbReference type="InterPro" id="IPR036390">
    <property type="entry name" value="WH_DNA-bd_sf"/>
</dbReference>
<evidence type="ECO:0000259" key="2">
    <source>
        <dbReference type="PROSITE" id="PS50995"/>
    </source>
</evidence>
<sequence>MAAGEQFPRRCAAYDDPNRSAEPLVSPQFADHCARTRQNGRVDVPAARTEPTPAISVEAQLSALLGPLRRAVLRRTRAAEGLPDLPEAQIELLRLLVGAEGVPPSLAATELKVAQSTISNLIRTMTAAGLVERVPSPTDGRAAVLVASPTARELLARYDRASAAMLRESLAKLPAADRERLESALPALQQLLSVLSE</sequence>
<dbReference type="SUPFAM" id="SSF46785">
    <property type="entry name" value="Winged helix' DNA-binding domain"/>
    <property type="match status" value="1"/>
</dbReference>
<dbReference type="SMART" id="SM00347">
    <property type="entry name" value="HTH_MARR"/>
    <property type="match status" value="1"/>
</dbReference>
<dbReference type="PANTHER" id="PTHR33164">
    <property type="entry name" value="TRANSCRIPTIONAL REGULATOR, MARR FAMILY"/>
    <property type="match status" value="1"/>
</dbReference>
<dbReference type="AlphaFoldDB" id="A0A511MIF9"/>
<evidence type="ECO:0000313" key="4">
    <source>
        <dbReference type="Proteomes" id="UP000321424"/>
    </source>
</evidence>
<feature type="region of interest" description="Disordered" evidence="1">
    <location>
        <begin position="1"/>
        <end position="24"/>
    </location>
</feature>
<dbReference type="InterPro" id="IPR039422">
    <property type="entry name" value="MarR/SlyA-like"/>
</dbReference>
<dbReference type="InterPro" id="IPR000835">
    <property type="entry name" value="HTH_MarR-typ"/>
</dbReference>
<keyword evidence="4" id="KW-1185">Reference proteome</keyword>
<dbReference type="InterPro" id="IPR036388">
    <property type="entry name" value="WH-like_DNA-bd_sf"/>
</dbReference>
<feature type="domain" description="HTH marR-type" evidence="2">
    <location>
        <begin position="58"/>
        <end position="190"/>
    </location>
</feature>
<dbReference type="Pfam" id="PF12802">
    <property type="entry name" value="MarR_2"/>
    <property type="match status" value="1"/>
</dbReference>
<accession>A0A511MIF9</accession>
<evidence type="ECO:0000313" key="3">
    <source>
        <dbReference type="EMBL" id="GEM40443.1"/>
    </source>
</evidence>
<dbReference type="PROSITE" id="PS50995">
    <property type="entry name" value="HTH_MARR_2"/>
    <property type="match status" value="1"/>
</dbReference>